<keyword evidence="4 9" id="KW-0732">Signal</keyword>
<accession>A0A2G5D2D0</accession>
<keyword evidence="7" id="KW-0325">Glycoprotein</keyword>
<dbReference type="PRINTS" id="PR01217">
    <property type="entry name" value="PRICHEXTENSN"/>
</dbReference>
<keyword evidence="6" id="KW-1015">Disulfide bond</keyword>
<protein>
    <recommendedName>
        <fullName evidence="10">X8 domain-containing protein</fullName>
    </recommendedName>
</protein>
<dbReference type="InterPro" id="IPR044788">
    <property type="entry name" value="X8_dom_prot"/>
</dbReference>
<evidence type="ECO:0000256" key="4">
    <source>
        <dbReference type="ARBA" id="ARBA00022729"/>
    </source>
</evidence>
<dbReference type="InParanoid" id="A0A2G5D2D0"/>
<dbReference type="Pfam" id="PF07983">
    <property type="entry name" value="X8"/>
    <property type="match status" value="1"/>
</dbReference>
<dbReference type="AlphaFoldDB" id="A0A2G5D2D0"/>
<sequence length="388" mass="41537">MDYMRLFFGFLCLSIAATLFTKCEGRVSKQLLKHIHPFRQVSSPQIAINKKADQLKIVKHLGMDDTGSTLSNTQPYVSSPFTLPPFDSLAPMPLPQNTPPYCEYPPSTPQPPSTVMPSPTTYTVPPPSPETSYFPPIFPIENPPPSPASNLPSPPESSTLPNPPEYSPSPPSFAPGTPDYIPSPPSPPAFVPGTPDYIPSPPSPSAFVPGTPEYVPSPPDYYVPGPPDTAPGTPGYEPSPPTYYPSPSGYTPSPIGYTPSPIGYTPSPIGYTPSPTVFQPPVIYPPPAVPPPPYKGPHFTLWCVAKPSVPDPIIEEAMSYACGSGADCSSIQPDGTCYKPVTLFAHASYAFNSYWQRTKAAGGTCDFGGTGMLVTVDPSFDGCHFIYY</sequence>
<feature type="signal peptide" evidence="9">
    <location>
        <begin position="1"/>
        <end position="25"/>
    </location>
</feature>
<evidence type="ECO:0000313" key="12">
    <source>
        <dbReference type="Proteomes" id="UP000230069"/>
    </source>
</evidence>
<dbReference type="FunCoup" id="A0A2G5D2D0">
    <property type="interactions" value="77"/>
</dbReference>
<evidence type="ECO:0000256" key="6">
    <source>
        <dbReference type="ARBA" id="ARBA00023157"/>
    </source>
</evidence>
<evidence type="ECO:0000256" key="9">
    <source>
        <dbReference type="SAM" id="SignalP"/>
    </source>
</evidence>
<feature type="compositionally biased region" description="Pro residues" evidence="8">
    <location>
        <begin position="136"/>
        <end position="173"/>
    </location>
</feature>
<evidence type="ECO:0000256" key="3">
    <source>
        <dbReference type="ARBA" id="ARBA00022622"/>
    </source>
</evidence>
<keyword evidence="3" id="KW-0449">Lipoprotein</keyword>
<evidence type="ECO:0000256" key="1">
    <source>
        <dbReference type="ARBA" id="ARBA00004609"/>
    </source>
</evidence>
<dbReference type="Proteomes" id="UP000230069">
    <property type="component" value="Unassembled WGS sequence"/>
</dbReference>
<dbReference type="OrthoDB" id="417697at2759"/>
<dbReference type="GO" id="GO:0098552">
    <property type="term" value="C:side of membrane"/>
    <property type="evidence" value="ECO:0007669"/>
    <property type="project" value="UniProtKB-KW"/>
</dbReference>
<dbReference type="GO" id="GO:0005886">
    <property type="term" value="C:plasma membrane"/>
    <property type="evidence" value="ECO:0007669"/>
    <property type="project" value="UniProtKB-SubCell"/>
</dbReference>
<dbReference type="Gene3D" id="1.20.58.1040">
    <property type="match status" value="1"/>
</dbReference>
<dbReference type="GO" id="GO:0009506">
    <property type="term" value="C:plasmodesma"/>
    <property type="evidence" value="ECO:0007669"/>
    <property type="project" value="UniProtKB-ARBA"/>
</dbReference>
<dbReference type="FunFam" id="1.20.58.1040:FF:000001">
    <property type="entry name" value="Glucan endo-1,3-beta-glucosidase 4"/>
    <property type="match status" value="1"/>
</dbReference>
<keyword evidence="3" id="KW-0336">GPI-anchor</keyword>
<evidence type="ECO:0000256" key="8">
    <source>
        <dbReference type="SAM" id="MobiDB-lite"/>
    </source>
</evidence>
<evidence type="ECO:0000256" key="7">
    <source>
        <dbReference type="ARBA" id="ARBA00023180"/>
    </source>
</evidence>
<dbReference type="EMBL" id="KZ305047">
    <property type="protein sequence ID" value="PIA37658.1"/>
    <property type="molecule type" value="Genomic_DNA"/>
</dbReference>
<feature type="compositionally biased region" description="Pro residues" evidence="8">
    <location>
        <begin position="92"/>
        <end position="114"/>
    </location>
</feature>
<evidence type="ECO:0000313" key="11">
    <source>
        <dbReference type="EMBL" id="PIA37658.1"/>
    </source>
</evidence>
<feature type="compositionally biased region" description="Pro residues" evidence="8">
    <location>
        <begin position="215"/>
        <end position="229"/>
    </location>
</feature>
<dbReference type="PANTHER" id="PTHR31044">
    <property type="entry name" value="BETA-1,3 GLUCANASE"/>
    <property type="match status" value="1"/>
</dbReference>
<name>A0A2G5D2D0_AQUCA</name>
<feature type="domain" description="X8" evidence="10">
    <location>
        <begin position="301"/>
        <end position="385"/>
    </location>
</feature>
<proteinExistence type="predicted"/>
<comment type="subcellular location">
    <subcellularLocation>
        <location evidence="1">Cell membrane</location>
        <topology evidence="1">Lipid-anchor</topology>
        <topology evidence="1">GPI-anchor</topology>
    </subcellularLocation>
</comment>
<organism evidence="11 12">
    <name type="scientific">Aquilegia coerulea</name>
    <name type="common">Rocky mountain columbine</name>
    <dbReference type="NCBI Taxonomy" id="218851"/>
    <lineage>
        <taxon>Eukaryota</taxon>
        <taxon>Viridiplantae</taxon>
        <taxon>Streptophyta</taxon>
        <taxon>Embryophyta</taxon>
        <taxon>Tracheophyta</taxon>
        <taxon>Spermatophyta</taxon>
        <taxon>Magnoliopsida</taxon>
        <taxon>Ranunculales</taxon>
        <taxon>Ranunculaceae</taxon>
        <taxon>Thalictroideae</taxon>
        <taxon>Aquilegia</taxon>
    </lineage>
</organism>
<reference evidence="11 12" key="1">
    <citation type="submission" date="2017-09" db="EMBL/GenBank/DDBJ databases">
        <title>WGS assembly of Aquilegia coerulea Goldsmith.</title>
        <authorList>
            <person name="Hodges S."/>
            <person name="Kramer E."/>
            <person name="Nordborg M."/>
            <person name="Tomkins J."/>
            <person name="Borevitz J."/>
            <person name="Derieg N."/>
            <person name="Yan J."/>
            <person name="Mihaltcheva S."/>
            <person name="Hayes R.D."/>
            <person name="Rokhsar D."/>
        </authorList>
    </citation>
    <scope>NUCLEOTIDE SEQUENCE [LARGE SCALE GENOMIC DNA]</scope>
    <source>
        <strain evidence="12">cv. Goldsmith</strain>
    </source>
</reference>
<evidence type="ECO:0000256" key="5">
    <source>
        <dbReference type="ARBA" id="ARBA00023136"/>
    </source>
</evidence>
<feature type="region of interest" description="Disordered" evidence="8">
    <location>
        <begin position="87"/>
        <end position="245"/>
    </location>
</feature>
<keyword evidence="2" id="KW-1003">Cell membrane</keyword>
<keyword evidence="12" id="KW-1185">Reference proteome</keyword>
<dbReference type="PANTHER" id="PTHR31044:SF28">
    <property type="entry name" value="CARBOHYDRATE-BINDING X8 DOMAIN SUPERFAMILY PROTEIN"/>
    <property type="match status" value="1"/>
</dbReference>
<gene>
    <name evidence="11" type="ORF">AQUCO_03000306v1</name>
</gene>
<feature type="chain" id="PRO_5013747468" description="X8 domain-containing protein" evidence="9">
    <location>
        <begin position="26"/>
        <end position="388"/>
    </location>
</feature>
<dbReference type="SMART" id="SM00768">
    <property type="entry name" value="X8"/>
    <property type="match status" value="1"/>
</dbReference>
<keyword evidence="5" id="KW-0472">Membrane</keyword>
<feature type="compositionally biased region" description="Pro residues" evidence="8">
    <location>
        <begin position="181"/>
        <end position="190"/>
    </location>
</feature>
<dbReference type="STRING" id="218851.A0A2G5D2D0"/>
<evidence type="ECO:0000256" key="2">
    <source>
        <dbReference type="ARBA" id="ARBA00022475"/>
    </source>
</evidence>
<evidence type="ECO:0000259" key="10">
    <source>
        <dbReference type="SMART" id="SM00768"/>
    </source>
</evidence>
<dbReference type="InterPro" id="IPR012946">
    <property type="entry name" value="X8"/>
</dbReference>